<evidence type="ECO:0000256" key="1">
    <source>
        <dbReference type="SAM" id="MobiDB-lite"/>
    </source>
</evidence>
<evidence type="ECO:0000313" key="2">
    <source>
        <dbReference type="EMBL" id="ADN57256.1"/>
    </source>
</evidence>
<proteinExistence type="predicted"/>
<accession>E1T4V0</accession>
<protein>
    <submittedName>
        <fullName evidence="2">Uncharacterized protein</fullName>
    </submittedName>
</protein>
<dbReference type="KEGG" id="bgf:BC1003_1279"/>
<dbReference type="AlphaFoldDB" id="E1T4V0"/>
<dbReference type="STRING" id="640512.BC1003_1279"/>
<organism evidence="2">
    <name type="scientific">Burkholderia sp. (strain CCGE1003)</name>
    <dbReference type="NCBI Taxonomy" id="640512"/>
    <lineage>
        <taxon>Bacteria</taxon>
        <taxon>Pseudomonadati</taxon>
        <taxon>Pseudomonadota</taxon>
        <taxon>Betaproteobacteria</taxon>
        <taxon>Burkholderiales</taxon>
        <taxon>Burkholderiaceae</taxon>
        <taxon>Burkholderia</taxon>
    </lineage>
</organism>
<feature type="region of interest" description="Disordered" evidence="1">
    <location>
        <begin position="1"/>
        <end position="44"/>
    </location>
</feature>
<name>E1T4V0_BURSG</name>
<reference evidence="2" key="1">
    <citation type="submission" date="2010-09" db="EMBL/GenBank/DDBJ databases">
        <title>Complete sequence of chromosome1 of Burkholderia sp. CCGE1003.</title>
        <authorList>
            <consortium name="US DOE Joint Genome Institute"/>
            <person name="Lucas S."/>
            <person name="Copeland A."/>
            <person name="Lapidus A."/>
            <person name="Cheng J.-F."/>
            <person name="Bruce D."/>
            <person name="Goodwin L."/>
            <person name="Pitluck S."/>
            <person name="Daligault H."/>
            <person name="Davenport K."/>
            <person name="Detter J.C."/>
            <person name="Han C."/>
            <person name="Tapia R."/>
            <person name="Land M."/>
            <person name="Hauser L."/>
            <person name="Jeffries C."/>
            <person name="Kyrpides N."/>
            <person name="Ivanova N."/>
            <person name="Ovchinnikova G."/>
            <person name="Martinez-Romero E."/>
            <person name="Rogel M.A."/>
            <person name="Auchtung J."/>
            <person name="Tiedje J.M."/>
            <person name="Woyke T."/>
        </authorList>
    </citation>
    <scope>NUCLEOTIDE SEQUENCE</scope>
    <source>
        <strain evidence="2">CCGE1003</strain>
    </source>
</reference>
<dbReference type="HOGENOM" id="CLU_3213614_0_0_4"/>
<dbReference type="EMBL" id="CP002217">
    <property type="protein sequence ID" value="ADN57256.1"/>
    <property type="molecule type" value="Genomic_DNA"/>
</dbReference>
<sequence length="44" mass="4398">MYAGVEEMSAGRSGRGRVEKAAAPAANSNMGMSGIEKISGSPSP</sequence>
<gene>
    <name evidence="2" type="ordered locus">BC1003_1279</name>
</gene>